<keyword evidence="2" id="KW-1185">Reference proteome</keyword>
<dbReference type="RefSeq" id="XP_026680154.1">
    <property type="nucleotide sequence ID" value="XM_026824353.1"/>
</dbReference>
<feature type="region of interest" description="Disordered" evidence="1">
    <location>
        <begin position="252"/>
        <end position="280"/>
    </location>
</feature>
<feature type="region of interest" description="Disordered" evidence="1">
    <location>
        <begin position="37"/>
        <end position="70"/>
    </location>
</feature>
<dbReference type="GeneID" id="113467884"/>
<feature type="compositionally biased region" description="Polar residues" evidence="1">
    <location>
        <begin position="146"/>
        <end position="155"/>
    </location>
</feature>
<feature type="region of interest" description="Disordered" evidence="1">
    <location>
        <begin position="91"/>
        <end position="124"/>
    </location>
</feature>
<evidence type="ECO:0000313" key="3">
    <source>
        <dbReference type="RefSeq" id="XP_026680154.1"/>
    </source>
</evidence>
<dbReference type="Proteomes" id="UP000079169">
    <property type="component" value="Unplaced"/>
</dbReference>
<gene>
    <name evidence="3" type="primary">LOC113467884</name>
</gene>
<protein>
    <submittedName>
        <fullName evidence="3">Uncharacterized protein LOC113467884</fullName>
    </submittedName>
</protein>
<feature type="compositionally biased region" description="Polar residues" evidence="1">
    <location>
        <begin position="169"/>
        <end position="180"/>
    </location>
</feature>
<name>A0A3Q0IV76_DIACI</name>
<feature type="region of interest" description="Disordered" evidence="1">
    <location>
        <begin position="198"/>
        <end position="235"/>
    </location>
</feature>
<feature type="compositionally biased region" description="Polar residues" evidence="1">
    <location>
        <begin position="61"/>
        <end position="70"/>
    </location>
</feature>
<dbReference type="KEGG" id="dci:113467884"/>
<sequence length="280" mass="28493">MSSFVKNKQRGGNFKQHICIAPIGLLSPSISATEVLASGNTPPSFTSGRPGGPGSGPIPERTTTSCSASRHSPLSIRYGCYPSISATEVLASGNTPPTFTPGRPGGPESGPIPERTTTSCSASRHSPLSIRYGCYPSISATEVLASGNTPPTFTSGRPGGPESGPIPERTTTSCSASRHSPLSIRYGCYPSISATEVLASGNTPPSFTSGRPGGPGSGPIPERTTTSCSASRHSPLSIRYGCYPSISATEVLASGNTPPTFTSGRPGGPESGSPAKLKKP</sequence>
<feature type="compositionally biased region" description="Polar residues" evidence="1">
    <location>
        <begin position="223"/>
        <end position="234"/>
    </location>
</feature>
<evidence type="ECO:0000313" key="2">
    <source>
        <dbReference type="Proteomes" id="UP000079169"/>
    </source>
</evidence>
<dbReference type="PaxDb" id="121845-A0A3Q0IV76"/>
<feature type="compositionally biased region" description="Polar residues" evidence="1">
    <location>
        <begin position="115"/>
        <end position="124"/>
    </location>
</feature>
<organism evidence="2 3">
    <name type="scientific">Diaphorina citri</name>
    <name type="common">Asian citrus psyllid</name>
    <dbReference type="NCBI Taxonomy" id="121845"/>
    <lineage>
        <taxon>Eukaryota</taxon>
        <taxon>Metazoa</taxon>
        <taxon>Ecdysozoa</taxon>
        <taxon>Arthropoda</taxon>
        <taxon>Hexapoda</taxon>
        <taxon>Insecta</taxon>
        <taxon>Pterygota</taxon>
        <taxon>Neoptera</taxon>
        <taxon>Paraneoptera</taxon>
        <taxon>Hemiptera</taxon>
        <taxon>Sternorrhyncha</taxon>
        <taxon>Psylloidea</taxon>
        <taxon>Psyllidae</taxon>
        <taxon>Diaphorininae</taxon>
        <taxon>Diaphorina</taxon>
    </lineage>
</organism>
<dbReference type="AlphaFoldDB" id="A0A3Q0IV76"/>
<feature type="region of interest" description="Disordered" evidence="1">
    <location>
        <begin position="145"/>
        <end position="181"/>
    </location>
</feature>
<accession>A0A3Q0IV76</accession>
<proteinExistence type="predicted"/>
<reference evidence="3" key="1">
    <citation type="submission" date="2025-08" db="UniProtKB">
        <authorList>
            <consortium name="RefSeq"/>
        </authorList>
    </citation>
    <scope>IDENTIFICATION</scope>
</reference>
<evidence type="ECO:0000256" key="1">
    <source>
        <dbReference type="SAM" id="MobiDB-lite"/>
    </source>
</evidence>